<dbReference type="InterPro" id="IPR000182">
    <property type="entry name" value="GNAT_dom"/>
</dbReference>
<reference evidence="2" key="1">
    <citation type="submission" date="2015-07" db="EMBL/GenBank/DDBJ databases">
        <title>Fjat-10053 dsm26.</title>
        <authorList>
            <person name="Liu B."/>
            <person name="Wang J."/>
            <person name="Zhu Y."/>
            <person name="Liu G."/>
            <person name="Chen Q."/>
            <person name="Chen Z."/>
            <person name="Lan J."/>
            <person name="Che J."/>
            <person name="Ge C."/>
            <person name="Shi H."/>
            <person name="Pan Z."/>
            <person name="Liu X."/>
        </authorList>
    </citation>
    <scope>NUCLEOTIDE SEQUENCE [LARGE SCALE GENOMIC DNA]</scope>
    <source>
        <strain evidence="2">DSM 26</strain>
    </source>
</reference>
<dbReference type="Gene3D" id="3.40.630.30">
    <property type="match status" value="1"/>
</dbReference>
<organism evidence="1 2">
    <name type="scientific">Virgibacillus pantothenticus</name>
    <dbReference type="NCBI Taxonomy" id="1473"/>
    <lineage>
        <taxon>Bacteria</taxon>
        <taxon>Bacillati</taxon>
        <taxon>Bacillota</taxon>
        <taxon>Bacilli</taxon>
        <taxon>Bacillales</taxon>
        <taxon>Bacillaceae</taxon>
        <taxon>Virgibacillus</taxon>
    </lineage>
</organism>
<dbReference type="GO" id="GO:0016747">
    <property type="term" value="F:acyltransferase activity, transferring groups other than amino-acyl groups"/>
    <property type="evidence" value="ECO:0007669"/>
    <property type="project" value="InterPro"/>
</dbReference>
<dbReference type="PATRIC" id="fig|1473.5.peg.4511"/>
<name>A0A0L0QTG7_VIRPA</name>
<dbReference type="SUPFAM" id="SSF55729">
    <property type="entry name" value="Acyl-CoA N-acyltransferases (Nat)"/>
    <property type="match status" value="1"/>
</dbReference>
<dbReference type="InterPro" id="IPR016181">
    <property type="entry name" value="Acyl_CoA_acyltransferase"/>
</dbReference>
<dbReference type="AlphaFoldDB" id="A0A0L0QTG7"/>
<dbReference type="EMBL" id="LGTO01000005">
    <property type="protein sequence ID" value="KNE21478.1"/>
    <property type="molecule type" value="Genomic_DNA"/>
</dbReference>
<dbReference type="Proteomes" id="UP000036780">
    <property type="component" value="Unassembled WGS sequence"/>
</dbReference>
<dbReference type="RefSeq" id="WP_050350907.1">
    <property type="nucleotide sequence ID" value="NZ_BOSN01000004.1"/>
</dbReference>
<keyword evidence="2" id="KW-1185">Reference proteome</keyword>
<dbReference type="InterPro" id="IPR027365">
    <property type="entry name" value="GNAT_acetyltra_YdfB-like"/>
</dbReference>
<evidence type="ECO:0000313" key="2">
    <source>
        <dbReference type="Proteomes" id="UP000036780"/>
    </source>
</evidence>
<dbReference type="PROSITE" id="PS51186">
    <property type="entry name" value="GNAT"/>
    <property type="match status" value="1"/>
</dbReference>
<dbReference type="PANTHER" id="PTHR31143">
    <property type="match status" value="1"/>
</dbReference>
<dbReference type="PANTHER" id="PTHR31143:SF2">
    <property type="entry name" value="FR47-LIKE DOMAIN-CONTAINING PROTEIN-RELATED"/>
    <property type="match status" value="1"/>
</dbReference>
<evidence type="ECO:0000313" key="1">
    <source>
        <dbReference type="EMBL" id="KNE21478.1"/>
    </source>
</evidence>
<protein>
    <submittedName>
        <fullName evidence="1">Uncharacterized protein</fullName>
    </submittedName>
</protein>
<accession>A0A0L0QTG7</accession>
<dbReference type="OrthoDB" id="3174529at2"/>
<dbReference type="Pfam" id="PF00583">
    <property type="entry name" value="Acetyltransf_1"/>
    <property type="match status" value="1"/>
</dbReference>
<proteinExistence type="predicted"/>
<comment type="caution">
    <text evidence="1">The sequence shown here is derived from an EMBL/GenBank/DDBJ whole genome shotgun (WGS) entry which is preliminary data.</text>
</comment>
<dbReference type="GeneID" id="66872770"/>
<sequence>MEVRFTKSLQYYLDMVEEELLKKEACNNLMLGILERLQQEQGDCYLGWVEKDGQLLYPFLRTPPHNWVLPDLEGNMDKETVQCIVEHLWNRGWGVPGVIGPESYATTFAAEWGKLTGCTASVHMRELIYQLDKVKKHARQTGELIVAKEQDLPLLIDWLQQFGKQAGEEISLQRAEQIARRFIKEQSAFFWRINDQLVSMANCSRKTRNGAAINAVFTPDHFKGNGYATSAVAALSQQLLNKGYQFCSLYTDVSNPISNYIYQKIGYYKVGSAMVYRFRCS</sequence>
<gene>
    <name evidence="1" type="ORF">AFK71_07405</name>
</gene>